<dbReference type="eggNOG" id="KOG4573">
    <property type="taxonomic scope" value="Eukaryota"/>
</dbReference>
<dbReference type="Proteomes" id="UP000016088">
    <property type="component" value="Unassembled WGS sequence"/>
</dbReference>
<comment type="similarity">
    <text evidence="1 3">Belongs to the ATG13 family. Fungi subfamily.</text>
</comment>
<evidence type="ECO:0000259" key="5">
    <source>
        <dbReference type="Pfam" id="PF10033"/>
    </source>
</evidence>
<dbReference type="InterPro" id="IPR036570">
    <property type="entry name" value="HORMA_dom_sf"/>
</dbReference>
<dbReference type="InterPro" id="IPR040182">
    <property type="entry name" value="ATG13"/>
</dbReference>
<accession>S9R3I2</accession>
<dbReference type="Gene3D" id="3.30.900.10">
    <property type="entry name" value="HORMA domain"/>
    <property type="match status" value="1"/>
</dbReference>
<dbReference type="EMBL" id="KE503207">
    <property type="protein sequence ID" value="EPX72935.1"/>
    <property type="molecule type" value="Genomic_DNA"/>
</dbReference>
<dbReference type="PANTHER" id="PTHR13430">
    <property type="match status" value="1"/>
</dbReference>
<dbReference type="InterPro" id="IPR018731">
    <property type="entry name" value="Atg13_N"/>
</dbReference>
<protein>
    <recommendedName>
        <fullName evidence="3">Autophagy-related protein 13</fullName>
    </recommendedName>
</protein>
<evidence type="ECO:0000256" key="4">
    <source>
        <dbReference type="SAM" id="MobiDB-lite"/>
    </source>
</evidence>
<dbReference type="Pfam" id="PF10033">
    <property type="entry name" value="ATG13"/>
    <property type="match status" value="1"/>
</dbReference>
<dbReference type="GO" id="GO:0000423">
    <property type="term" value="P:mitophagy"/>
    <property type="evidence" value="ECO:0007669"/>
    <property type="project" value="EnsemblFungi"/>
</dbReference>
<feature type="domain" description="Autophagy-related protein 13 N-terminal" evidence="5">
    <location>
        <begin position="44"/>
        <end position="265"/>
    </location>
</feature>
<evidence type="ECO:0000256" key="3">
    <source>
        <dbReference type="RuleBase" id="RU361214"/>
    </source>
</evidence>
<evidence type="ECO:0000313" key="6">
    <source>
        <dbReference type="EMBL" id="EPX72935.1"/>
    </source>
</evidence>
<dbReference type="HOGENOM" id="CLU_365689_0_0_1"/>
<organism evidence="6 7">
    <name type="scientific">Schizosaccharomyces octosporus (strain yFS286)</name>
    <name type="common">Fission yeast</name>
    <name type="synonym">Octosporomyces octosporus</name>
    <dbReference type="NCBI Taxonomy" id="483514"/>
    <lineage>
        <taxon>Eukaryota</taxon>
        <taxon>Fungi</taxon>
        <taxon>Dikarya</taxon>
        <taxon>Ascomycota</taxon>
        <taxon>Taphrinomycotina</taxon>
        <taxon>Schizosaccharomycetes</taxon>
        <taxon>Schizosaccharomycetales</taxon>
        <taxon>Schizosaccharomycetaceae</taxon>
        <taxon>Schizosaccharomyces</taxon>
    </lineage>
</organism>
<name>S9R3I2_SCHOY</name>
<proteinExistence type="inferred from homology"/>
<dbReference type="GO" id="GO:0005829">
    <property type="term" value="C:cytosol"/>
    <property type="evidence" value="ECO:0007669"/>
    <property type="project" value="TreeGrafter"/>
</dbReference>
<gene>
    <name evidence="6" type="ORF">SOCG_00696</name>
</gene>
<reference evidence="6 7" key="1">
    <citation type="journal article" date="2011" name="Science">
        <title>Comparative functional genomics of the fission yeasts.</title>
        <authorList>
            <person name="Rhind N."/>
            <person name="Chen Z."/>
            <person name="Yassour M."/>
            <person name="Thompson D.A."/>
            <person name="Haas B.J."/>
            <person name="Habib N."/>
            <person name="Wapinski I."/>
            <person name="Roy S."/>
            <person name="Lin M.F."/>
            <person name="Heiman D.I."/>
            <person name="Young S.K."/>
            <person name="Furuya K."/>
            <person name="Guo Y."/>
            <person name="Pidoux A."/>
            <person name="Chen H.M."/>
            <person name="Robbertse B."/>
            <person name="Goldberg J.M."/>
            <person name="Aoki K."/>
            <person name="Bayne E.H."/>
            <person name="Berlin A.M."/>
            <person name="Desjardins C.A."/>
            <person name="Dobbs E."/>
            <person name="Dukaj L."/>
            <person name="Fan L."/>
            <person name="FitzGerald M.G."/>
            <person name="French C."/>
            <person name="Gujja S."/>
            <person name="Hansen K."/>
            <person name="Keifenheim D."/>
            <person name="Levin J.Z."/>
            <person name="Mosher R.A."/>
            <person name="Mueller C.A."/>
            <person name="Pfiffner J."/>
            <person name="Priest M."/>
            <person name="Russ C."/>
            <person name="Smialowska A."/>
            <person name="Swoboda P."/>
            <person name="Sykes S.M."/>
            <person name="Vaughn M."/>
            <person name="Vengrova S."/>
            <person name="Yoder R."/>
            <person name="Zeng Q."/>
            <person name="Allshire R."/>
            <person name="Baulcombe D."/>
            <person name="Birren B.W."/>
            <person name="Brown W."/>
            <person name="Ekwall K."/>
            <person name="Kellis M."/>
            <person name="Leatherwood J."/>
            <person name="Levin H."/>
            <person name="Margalit H."/>
            <person name="Martienssen R."/>
            <person name="Nieduszynski C.A."/>
            <person name="Spatafora J.W."/>
            <person name="Friedman N."/>
            <person name="Dalgaard J.Z."/>
            <person name="Baumann P."/>
            <person name="Niki H."/>
            <person name="Regev A."/>
            <person name="Nusbaum C."/>
        </authorList>
    </citation>
    <scope>NUCLEOTIDE SEQUENCE [LARGE SCALE GENOMIC DNA]</scope>
    <source>
        <strain evidence="7">yFS286</strain>
    </source>
</reference>
<keyword evidence="2 3" id="KW-0072">Autophagy</keyword>
<feature type="compositionally biased region" description="Low complexity" evidence="4">
    <location>
        <begin position="407"/>
        <end position="418"/>
    </location>
</feature>
<dbReference type="GO" id="GO:0034727">
    <property type="term" value="P:piecemeal microautophagy of the nucleus"/>
    <property type="evidence" value="ECO:0007669"/>
    <property type="project" value="TreeGrafter"/>
</dbReference>
<dbReference type="GO" id="GO:0016301">
    <property type="term" value="F:kinase activity"/>
    <property type="evidence" value="ECO:0007669"/>
    <property type="project" value="UniProtKB-KW"/>
</dbReference>
<dbReference type="OrthoDB" id="70161at2759"/>
<dbReference type="RefSeq" id="XP_013018570.1">
    <property type="nucleotide sequence ID" value="XM_013163116.1"/>
</dbReference>
<dbReference type="GO" id="GO:0000407">
    <property type="term" value="C:phagophore assembly site"/>
    <property type="evidence" value="ECO:0007669"/>
    <property type="project" value="EnsemblFungi"/>
</dbReference>
<evidence type="ECO:0000256" key="2">
    <source>
        <dbReference type="ARBA" id="ARBA00023006"/>
    </source>
</evidence>
<evidence type="ECO:0000313" key="7">
    <source>
        <dbReference type="Proteomes" id="UP000016088"/>
    </source>
</evidence>
<keyword evidence="7" id="KW-1185">Reference proteome</keyword>
<dbReference type="GeneID" id="25029680"/>
<dbReference type="AlphaFoldDB" id="S9R3I2"/>
<feature type="region of interest" description="Disordered" evidence="4">
    <location>
        <begin position="1"/>
        <end position="35"/>
    </location>
</feature>
<dbReference type="GO" id="GO:1990316">
    <property type="term" value="C:Atg1/ULK1 kinase complex"/>
    <property type="evidence" value="ECO:0007669"/>
    <property type="project" value="InterPro"/>
</dbReference>
<evidence type="ECO:0000256" key="1">
    <source>
        <dbReference type="ARBA" id="ARBA00005246"/>
    </source>
</evidence>
<feature type="region of interest" description="Disordered" evidence="4">
    <location>
        <begin position="397"/>
        <end position="420"/>
    </location>
</feature>
<dbReference type="GO" id="GO:0034497">
    <property type="term" value="P:protein localization to phagophore assembly site"/>
    <property type="evidence" value="ECO:0007669"/>
    <property type="project" value="TreeGrafter"/>
</dbReference>
<feature type="region of interest" description="Disordered" evidence="4">
    <location>
        <begin position="504"/>
        <end position="535"/>
    </location>
</feature>
<dbReference type="PANTHER" id="PTHR13430:SF4">
    <property type="entry name" value="AUTOPHAGY-RELATED PROTEIN 13"/>
    <property type="match status" value="1"/>
</dbReference>
<sequence>MPRPTTHLPPMYSAPDGHNGASPIDSSKDNSSIGGKSAKIGQVIHHCFYKTGLVILESRLNIAGSNSSREGTKRNKWFNLEVNETDVYADQFKLWKSIDMTVERKIPPMVLHTYLDMSDLSRNQKLSLFDGKQHHVIDLKRSNASKIVLERWVISLDGGSSSTSVEMAVLYKKLVVLFRSLYTYTHIMPLWKLKSRINRLRAHNASLKVGCTLSSDNLLHDDFIPINAVLSPTLGNSIAAYSFSPVNTPMGNFRISVQYRKDCNFQFHDPDAMLSNQLLSADSPNTEYRIDRNQSATDGGNHYLHPHASSLVRRQSNLNDPNLLLESEIQQLASVESITAHAAPLVSIHPFKSPSLSASPGSNLDTMSISPKVAVNRYIHRGPSCSSLNRVSVISESLSKSRPKMPTLPSSGSTGLSGNDIHNHPMLRRFSSSFVPKERRGSTSSRARLQLAANQPIRSVQRHDSYENTGVDRSGQVADETEYAPRDDLSGFIQLLDNHAQHLQHYGESKSESSSLGKPEDPILNESSHIGPRNISESSNDLFGFGSFTPNRNTAITHEKASAPREDLANSNPHILHDHTLSALCSRLSFSEKPADSISLSPLSPACVPQEPTRGNAPASLPISFNKCQKNPVAPATYPIVEKRETNRSTSSLVPPRFEYKTSLSKSLDHSLTSASYQATKTPAPSFVLDSNLSQQYPNQHYDSMAEDHHCLAPSTPAFEYFNEHNANYDDDLLFAMTDMALETHPTTSVRIKR</sequence>
<dbReference type="OMA" id="VIHHCFY"/>
<dbReference type="VEuPathDB" id="FungiDB:SOCG_00696"/>